<dbReference type="RefSeq" id="WP_089905597.1">
    <property type="nucleotide sequence ID" value="NZ_FOCI01000035.1"/>
</dbReference>
<dbReference type="PROSITE" id="PS50977">
    <property type="entry name" value="HTH_TETR_2"/>
    <property type="match status" value="1"/>
</dbReference>
<dbReference type="InterPro" id="IPR050624">
    <property type="entry name" value="HTH-type_Tx_Regulator"/>
</dbReference>
<dbReference type="SUPFAM" id="SSF46689">
    <property type="entry name" value="Homeodomain-like"/>
    <property type="match status" value="1"/>
</dbReference>
<organism evidence="4 5">
    <name type="scientific">Loktanella fryxellensis</name>
    <dbReference type="NCBI Taxonomy" id="245187"/>
    <lineage>
        <taxon>Bacteria</taxon>
        <taxon>Pseudomonadati</taxon>
        <taxon>Pseudomonadota</taxon>
        <taxon>Alphaproteobacteria</taxon>
        <taxon>Rhodobacterales</taxon>
        <taxon>Roseobacteraceae</taxon>
        <taxon>Loktanella</taxon>
    </lineage>
</organism>
<gene>
    <name evidence="4" type="ORF">SAMN04488003_13515</name>
</gene>
<evidence type="ECO:0000256" key="2">
    <source>
        <dbReference type="PROSITE-ProRule" id="PRU00335"/>
    </source>
</evidence>
<protein>
    <submittedName>
        <fullName evidence="4">Transcriptional regulator, TetR family</fullName>
    </submittedName>
</protein>
<dbReference type="Pfam" id="PF00440">
    <property type="entry name" value="TetR_N"/>
    <property type="match status" value="1"/>
</dbReference>
<keyword evidence="1 2" id="KW-0238">DNA-binding</keyword>
<dbReference type="Gene3D" id="1.10.357.10">
    <property type="entry name" value="Tetracycline Repressor, domain 2"/>
    <property type="match status" value="1"/>
</dbReference>
<accession>A0A1H8JBK2</accession>
<proteinExistence type="predicted"/>
<dbReference type="PANTHER" id="PTHR43479:SF11">
    <property type="entry name" value="ACREF_ENVCD OPERON REPRESSOR-RELATED"/>
    <property type="match status" value="1"/>
</dbReference>
<dbReference type="EMBL" id="FOCI01000035">
    <property type="protein sequence ID" value="SEN78039.1"/>
    <property type="molecule type" value="Genomic_DNA"/>
</dbReference>
<dbReference type="InterPro" id="IPR001647">
    <property type="entry name" value="HTH_TetR"/>
</dbReference>
<dbReference type="Proteomes" id="UP000199585">
    <property type="component" value="Unassembled WGS sequence"/>
</dbReference>
<evidence type="ECO:0000313" key="5">
    <source>
        <dbReference type="Proteomes" id="UP000199585"/>
    </source>
</evidence>
<dbReference type="GO" id="GO:0003677">
    <property type="term" value="F:DNA binding"/>
    <property type="evidence" value="ECO:0007669"/>
    <property type="project" value="UniProtKB-UniRule"/>
</dbReference>
<dbReference type="SUPFAM" id="SSF48498">
    <property type="entry name" value="Tetracyclin repressor-like, C-terminal domain"/>
    <property type="match status" value="1"/>
</dbReference>
<dbReference type="InterPro" id="IPR036271">
    <property type="entry name" value="Tet_transcr_reg_TetR-rel_C_sf"/>
</dbReference>
<dbReference type="STRING" id="245187.SAMN04488003_13515"/>
<sequence length="244" mass="26587">MSGETKDVDAPRRQRKLPETRRAEILDAAQSLFFDRGWDAVTIADVLTEADISKGGFYHHFTAKEDLLDGILDRFTTEALAGAEAARAATKGNALVRFNAFLAETSRWRASAGPQIRFLADLMLRPDTDGLFHRITDAMNAAALPVMRDLIRQGVQEGLFDVPDLELVAETIMAMTPSRRAALVAALTLARAGQIEGAARHIDDRMAAEAALMDRLLGLPPGSIVLCDPAEHRQILTAICARPT</sequence>
<dbReference type="PRINTS" id="PR00455">
    <property type="entry name" value="HTHTETR"/>
</dbReference>
<keyword evidence="5" id="KW-1185">Reference proteome</keyword>
<evidence type="ECO:0000259" key="3">
    <source>
        <dbReference type="PROSITE" id="PS50977"/>
    </source>
</evidence>
<dbReference type="InterPro" id="IPR009057">
    <property type="entry name" value="Homeodomain-like_sf"/>
</dbReference>
<dbReference type="AlphaFoldDB" id="A0A1H8JBK2"/>
<feature type="domain" description="HTH tetR-type" evidence="3">
    <location>
        <begin position="19"/>
        <end position="79"/>
    </location>
</feature>
<name>A0A1H8JBK2_9RHOB</name>
<reference evidence="4 5" key="1">
    <citation type="submission" date="2016-10" db="EMBL/GenBank/DDBJ databases">
        <authorList>
            <person name="de Groot N.N."/>
        </authorList>
    </citation>
    <scope>NUCLEOTIDE SEQUENCE [LARGE SCALE GENOMIC DNA]</scope>
    <source>
        <strain evidence="4 5">DSM 16213</strain>
    </source>
</reference>
<dbReference type="OrthoDB" id="9811084at2"/>
<evidence type="ECO:0000256" key="1">
    <source>
        <dbReference type="ARBA" id="ARBA00023125"/>
    </source>
</evidence>
<evidence type="ECO:0000313" key="4">
    <source>
        <dbReference type="EMBL" id="SEN78039.1"/>
    </source>
</evidence>
<dbReference type="PANTHER" id="PTHR43479">
    <property type="entry name" value="ACREF/ENVCD OPERON REPRESSOR-RELATED"/>
    <property type="match status" value="1"/>
</dbReference>
<feature type="DNA-binding region" description="H-T-H motif" evidence="2">
    <location>
        <begin position="42"/>
        <end position="61"/>
    </location>
</feature>